<dbReference type="AlphaFoldDB" id="A0A1J1HUN3"/>
<feature type="chain" id="PRO_5012317377" evidence="1">
    <location>
        <begin position="23"/>
        <end position="143"/>
    </location>
</feature>
<dbReference type="EMBL" id="CVRI01000017">
    <property type="protein sequence ID" value="CRK90214.1"/>
    <property type="molecule type" value="Genomic_DNA"/>
</dbReference>
<gene>
    <name evidence="2" type="ORF">CLUMA_CG003928</name>
</gene>
<dbReference type="OrthoDB" id="8036094at2759"/>
<feature type="signal peptide" evidence="1">
    <location>
        <begin position="1"/>
        <end position="22"/>
    </location>
</feature>
<dbReference type="Proteomes" id="UP000183832">
    <property type="component" value="Unassembled WGS sequence"/>
</dbReference>
<name>A0A1J1HUN3_9DIPT</name>
<reference evidence="2 3" key="1">
    <citation type="submission" date="2015-04" db="EMBL/GenBank/DDBJ databases">
        <authorList>
            <person name="Syromyatnikov M.Y."/>
            <person name="Popov V.N."/>
        </authorList>
    </citation>
    <scope>NUCLEOTIDE SEQUENCE [LARGE SCALE GENOMIC DNA]</scope>
</reference>
<sequence length="143" mass="16961">MKTNSFILFAVLTLLRLHRTFGQGNVRYGDFSESPRSFSDETAVNYYHTQNFAPQKVSFEKTPDEYKIVKPVNRDKNYNDFLSHLYRLDDAKSRVRREVISEGPLGDHIRRKRVIVFRPLFVYKQQEVKRQRVSSQKSSKKRS</sequence>
<protein>
    <submittedName>
        <fullName evidence="2">CLUMA_CG003928, isoform A</fullName>
    </submittedName>
</protein>
<organism evidence="2 3">
    <name type="scientific">Clunio marinus</name>
    <dbReference type="NCBI Taxonomy" id="568069"/>
    <lineage>
        <taxon>Eukaryota</taxon>
        <taxon>Metazoa</taxon>
        <taxon>Ecdysozoa</taxon>
        <taxon>Arthropoda</taxon>
        <taxon>Hexapoda</taxon>
        <taxon>Insecta</taxon>
        <taxon>Pterygota</taxon>
        <taxon>Neoptera</taxon>
        <taxon>Endopterygota</taxon>
        <taxon>Diptera</taxon>
        <taxon>Nematocera</taxon>
        <taxon>Chironomoidea</taxon>
        <taxon>Chironomidae</taxon>
        <taxon>Clunio</taxon>
    </lineage>
</organism>
<proteinExistence type="predicted"/>
<evidence type="ECO:0000313" key="2">
    <source>
        <dbReference type="EMBL" id="CRK90214.1"/>
    </source>
</evidence>
<keyword evidence="3" id="KW-1185">Reference proteome</keyword>
<accession>A0A1J1HUN3</accession>
<evidence type="ECO:0000256" key="1">
    <source>
        <dbReference type="SAM" id="SignalP"/>
    </source>
</evidence>
<evidence type="ECO:0000313" key="3">
    <source>
        <dbReference type="Proteomes" id="UP000183832"/>
    </source>
</evidence>
<keyword evidence="1" id="KW-0732">Signal</keyword>